<keyword evidence="2" id="KW-0547">Nucleotide-binding</keyword>
<evidence type="ECO:0000259" key="7">
    <source>
        <dbReference type="PROSITE" id="PS50011"/>
    </source>
</evidence>
<dbReference type="InterPro" id="IPR008271">
    <property type="entry name" value="Ser/Thr_kinase_AS"/>
</dbReference>
<evidence type="ECO:0000256" key="3">
    <source>
        <dbReference type="ARBA" id="ARBA00022777"/>
    </source>
</evidence>
<evidence type="ECO:0000256" key="5">
    <source>
        <dbReference type="SAM" id="MobiDB-lite"/>
    </source>
</evidence>
<protein>
    <recommendedName>
        <fullName evidence="7">Protein kinase domain-containing protein</fullName>
    </recommendedName>
</protein>
<evidence type="ECO:0000313" key="9">
    <source>
        <dbReference type="Proteomes" id="UP001501822"/>
    </source>
</evidence>
<evidence type="ECO:0000313" key="8">
    <source>
        <dbReference type="EMBL" id="GAA0345606.1"/>
    </source>
</evidence>
<dbReference type="InterPro" id="IPR000719">
    <property type="entry name" value="Prot_kinase_dom"/>
</dbReference>
<comment type="caution">
    <text evidence="8">The sequence shown here is derived from an EMBL/GenBank/DDBJ whole genome shotgun (WGS) entry which is preliminary data.</text>
</comment>
<dbReference type="InterPro" id="IPR011009">
    <property type="entry name" value="Kinase-like_dom_sf"/>
</dbReference>
<dbReference type="Pfam" id="PF00069">
    <property type="entry name" value="Pkinase"/>
    <property type="match status" value="1"/>
</dbReference>
<name>A0ABN0WST3_9ACTN</name>
<feature type="transmembrane region" description="Helical" evidence="6">
    <location>
        <begin position="377"/>
        <end position="400"/>
    </location>
</feature>
<feature type="domain" description="Protein kinase" evidence="7">
    <location>
        <begin position="17"/>
        <end position="276"/>
    </location>
</feature>
<sequence>MTGRVLLPGDPRRLGPYELMGRLGAGGQGVVYLARRADDTGESPQRLAVKMLRQDLAIDDAARARFVREVAAAKEVARFCTAQVVDADVTGDRPYIVSEYVDGPSLQRLISEKGPRNGADLERLAIATATALVAIHDAGIVHRDFKPHNVLIGPDGARVIDFGIARAFDAGATMPGRIFGTPPYMAPEQLNGGVITTASDVFAWASTVTYAACGHPPFGNDTFEAVAARILAHEPFLGELESPLRDLVADCLAKDPADRPSAQQVLLRLLRRSEAVARPAGDAPAGAAATTVMLAAGTALADPTGTASLPSTLPGALGAAGSRRSAAGVLSGDTIAPADGTPGLETSPWSRQAPPGEVPASRETPGTARPRRRRRRVVVLCSVAVAVVAVAAATVVPGLVREGPGTTEAKAVSRLLGSQLAEGDPLAGKRAATCDDVTALLPAFERLVRDRRRESAQVKTLRVDRLPHGAELRQAIADAYRISLESDQAHLSHAEYVTSLGCGPQNAPDTGYLQQANAADDQAGPAKRRVVALWTPIARKEHLPVYQWNQL</sequence>
<dbReference type="PROSITE" id="PS50011">
    <property type="entry name" value="PROTEIN_KINASE_DOM"/>
    <property type="match status" value="1"/>
</dbReference>
<evidence type="ECO:0000256" key="6">
    <source>
        <dbReference type="SAM" id="Phobius"/>
    </source>
</evidence>
<dbReference type="PROSITE" id="PS00108">
    <property type="entry name" value="PROTEIN_KINASE_ST"/>
    <property type="match status" value="1"/>
</dbReference>
<evidence type="ECO:0000256" key="4">
    <source>
        <dbReference type="ARBA" id="ARBA00022840"/>
    </source>
</evidence>
<dbReference type="Gene3D" id="1.10.510.10">
    <property type="entry name" value="Transferase(Phosphotransferase) domain 1"/>
    <property type="match status" value="1"/>
</dbReference>
<dbReference type="CDD" id="cd14014">
    <property type="entry name" value="STKc_PknB_like"/>
    <property type="match status" value="1"/>
</dbReference>
<keyword evidence="1" id="KW-0808">Transferase</keyword>
<dbReference type="EMBL" id="BAAABM010000037">
    <property type="protein sequence ID" value="GAA0345606.1"/>
    <property type="molecule type" value="Genomic_DNA"/>
</dbReference>
<evidence type="ECO:0000256" key="2">
    <source>
        <dbReference type="ARBA" id="ARBA00022741"/>
    </source>
</evidence>
<keyword evidence="3" id="KW-0418">Kinase</keyword>
<proteinExistence type="predicted"/>
<gene>
    <name evidence="8" type="ORF">GCM10010151_38970</name>
</gene>
<keyword evidence="6" id="KW-0812">Transmembrane</keyword>
<reference evidence="8 9" key="1">
    <citation type="journal article" date="2019" name="Int. J. Syst. Evol. Microbiol.">
        <title>The Global Catalogue of Microorganisms (GCM) 10K type strain sequencing project: providing services to taxonomists for standard genome sequencing and annotation.</title>
        <authorList>
            <consortium name="The Broad Institute Genomics Platform"/>
            <consortium name="The Broad Institute Genome Sequencing Center for Infectious Disease"/>
            <person name="Wu L."/>
            <person name="Ma J."/>
        </authorList>
    </citation>
    <scope>NUCLEOTIDE SEQUENCE [LARGE SCALE GENOMIC DNA]</scope>
    <source>
        <strain evidence="8 9">JCM 3146</strain>
    </source>
</reference>
<accession>A0ABN0WST3</accession>
<dbReference type="SUPFAM" id="SSF56112">
    <property type="entry name" value="Protein kinase-like (PK-like)"/>
    <property type="match status" value="1"/>
</dbReference>
<dbReference type="PANTHER" id="PTHR43289">
    <property type="entry name" value="MITOGEN-ACTIVATED PROTEIN KINASE KINASE KINASE 20-RELATED"/>
    <property type="match status" value="1"/>
</dbReference>
<keyword evidence="6" id="KW-0472">Membrane</keyword>
<keyword evidence="4" id="KW-0067">ATP-binding</keyword>
<keyword evidence="9" id="KW-1185">Reference proteome</keyword>
<dbReference type="Proteomes" id="UP001501822">
    <property type="component" value="Unassembled WGS sequence"/>
</dbReference>
<dbReference type="Gene3D" id="3.30.200.20">
    <property type="entry name" value="Phosphorylase Kinase, domain 1"/>
    <property type="match status" value="1"/>
</dbReference>
<feature type="region of interest" description="Disordered" evidence="5">
    <location>
        <begin position="331"/>
        <end position="373"/>
    </location>
</feature>
<dbReference type="PANTHER" id="PTHR43289:SF34">
    <property type="entry name" value="SERINE_THREONINE-PROTEIN KINASE YBDM-RELATED"/>
    <property type="match status" value="1"/>
</dbReference>
<keyword evidence="6" id="KW-1133">Transmembrane helix</keyword>
<dbReference type="RefSeq" id="WP_252808420.1">
    <property type="nucleotide sequence ID" value="NZ_BAAABM010000037.1"/>
</dbReference>
<evidence type="ECO:0000256" key="1">
    <source>
        <dbReference type="ARBA" id="ARBA00022679"/>
    </source>
</evidence>
<organism evidence="8 9">
    <name type="scientific">Actinoallomurus spadix</name>
    <dbReference type="NCBI Taxonomy" id="79912"/>
    <lineage>
        <taxon>Bacteria</taxon>
        <taxon>Bacillati</taxon>
        <taxon>Actinomycetota</taxon>
        <taxon>Actinomycetes</taxon>
        <taxon>Streptosporangiales</taxon>
        <taxon>Thermomonosporaceae</taxon>
        <taxon>Actinoallomurus</taxon>
    </lineage>
</organism>